<accession>A0ABS2SND3</accession>
<protein>
    <submittedName>
        <fullName evidence="2">ABC-2 type transport system permease protein</fullName>
    </submittedName>
</protein>
<keyword evidence="1" id="KW-0472">Membrane</keyword>
<feature type="transmembrane region" description="Helical" evidence="1">
    <location>
        <begin position="168"/>
        <end position="188"/>
    </location>
</feature>
<feature type="transmembrane region" description="Helical" evidence="1">
    <location>
        <begin position="97"/>
        <end position="123"/>
    </location>
</feature>
<keyword evidence="1" id="KW-1133">Transmembrane helix</keyword>
<feature type="transmembrane region" description="Helical" evidence="1">
    <location>
        <begin position="20"/>
        <end position="38"/>
    </location>
</feature>
<evidence type="ECO:0000256" key="1">
    <source>
        <dbReference type="SAM" id="Phobius"/>
    </source>
</evidence>
<name>A0ABS2SND3_9BACI</name>
<reference evidence="2" key="1">
    <citation type="submission" date="2021-01" db="EMBL/GenBank/DDBJ databases">
        <title>Genomic Encyclopedia of Type Strains, Phase IV (KMG-IV): sequencing the most valuable type-strain genomes for metagenomic binning, comparative biology and taxonomic classification.</title>
        <authorList>
            <person name="Goeker M."/>
        </authorList>
    </citation>
    <scope>NUCLEOTIDE SEQUENCE</scope>
    <source>
        <strain evidence="2">DSM 21943</strain>
    </source>
</reference>
<feature type="transmembrane region" description="Helical" evidence="1">
    <location>
        <begin position="225"/>
        <end position="245"/>
    </location>
</feature>
<dbReference type="Proteomes" id="UP001179280">
    <property type="component" value="Unassembled WGS sequence"/>
</dbReference>
<sequence>MLNYLKSEQYRLLRKKATYILPFICFLLITAAAVVLILSDQQMVEFPYATNQFFYANVIGGIILILIVAFLFNLLLTGNRELAVLKQTVSFGIGRTAIFYAKLLVTLGYFLLVCALGLTLVIALAEGLFAQGESLIQPFLVASANMLPLVLSGFIAVHSLRMIQVGEVYVIVLVLVVYRLSGDLIRAVSNLIPGLDGVYQYAPSTLLNDNLTQFGNQSAQLDFRVWLTGLVLAALFLAIGHLKFLKQPIE</sequence>
<evidence type="ECO:0000313" key="2">
    <source>
        <dbReference type="EMBL" id="MBM7837032.1"/>
    </source>
</evidence>
<keyword evidence="1" id="KW-0812">Transmembrane</keyword>
<feature type="transmembrane region" description="Helical" evidence="1">
    <location>
        <begin position="53"/>
        <end position="76"/>
    </location>
</feature>
<dbReference type="EMBL" id="JAFBCV010000001">
    <property type="protein sequence ID" value="MBM7837032.1"/>
    <property type="molecule type" value="Genomic_DNA"/>
</dbReference>
<evidence type="ECO:0000313" key="3">
    <source>
        <dbReference type="Proteomes" id="UP001179280"/>
    </source>
</evidence>
<feature type="transmembrane region" description="Helical" evidence="1">
    <location>
        <begin position="135"/>
        <end position="156"/>
    </location>
</feature>
<gene>
    <name evidence="2" type="ORF">JOC54_000263</name>
</gene>
<comment type="caution">
    <text evidence="2">The sequence shown here is derived from an EMBL/GenBank/DDBJ whole genome shotgun (WGS) entry which is preliminary data.</text>
</comment>
<dbReference type="RefSeq" id="WP_204463802.1">
    <property type="nucleotide sequence ID" value="NZ_JAFBCV010000001.1"/>
</dbReference>
<organism evidence="2 3">
    <name type="scientific">Shouchella xiaoxiensis</name>
    <dbReference type="NCBI Taxonomy" id="766895"/>
    <lineage>
        <taxon>Bacteria</taxon>
        <taxon>Bacillati</taxon>
        <taxon>Bacillota</taxon>
        <taxon>Bacilli</taxon>
        <taxon>Bacillales</taxon>
        <taxon>Bacillaceae</taxon>
        <taxon>Shouchella</taxon>
    </lineage>
</organism>
<proteinExistence type="predicted"/>
<keyword evidence="3" id="KW-1185">Reference proteome</keyword>